<feature type="compositionally biased region" description="Polar residues" evidence="1">
    <location>
        <begin position="236"/>
        <end position="251"/>
    </location>
</feature>
<proteinExistence type="predicted"/>
<reference evidence="3" key="1">
    <citation type="submission" date="2025-08" db="UniProtKB">
        <authorList>
            <consortium name="RefSeq"/>
        </authorList>
    </citation>
    <scope>IDENTIFICATION</scope>
    <source>
        <tissue evidence="3">Muscle</tissue>
    </source>
</reference>
<evidence type="ECO:0000313" key="3">
    <source>
        <dbReference type="RefSeq" id="XP_022258426.1"/>
    </source>
</evidence>
<feature type="compositionally biased region" description="Basic residues" evidence="1">
    <location>
        <begin position="294"/>
        <end position="304"/>
    </location>
</feature>
<sequence length="340" mass="38297">IEMQADQLIREHELRQRDIMILRFDRQREFCDEIISKQRQLIDALSSGGTEHGKTTRELADLYRIYKLELDQLSNSREAVEKHLVSNPHRTYSVLGLRPLGSSESMVELQIITTGEKIISLPLINGTIEDKLMVLFIVTLIYQSTDISIDSQYPIRGKLFTPTCSSQGSRVDSGLSLSSYIQSLPSTPGDRLPPLSETDFVSNDDPVKILSRTRNISSLASRRREHSRESFLNGGYRNTSRRSTNSLNPNGETPPASVLGSRRSSSLSTRRESHDRLPNMSKYGVLPPIEHTGKRTKKNVRRLSKISTSDSESTMTDSQRTRLSTKPKGFGEMMGFSLAH</sequence>
<evidence type="ECO:0000256" key="1">
    <source>
        <dbReference type="SAM" id="MobiDB-lite"/>
    </source>
</evidence>
<dbReference type="Proteomes" id="UP000694941">
    <property type="component" value="Unplaced"/>
</dbReference>
<organism evidence="2 3">
    <name type="scientific">Limulus polyphemus</name>
    <name type="common">Atlantic horseshoe crab</name>
    <dbReference type="NCBI Taxonomy" id="6850"/>
    <lineage>
        <taxon>Eukaryota</taxon>
        <taxon>Metazoa</taxon>
        <taxon>Ecdysozoa</taxon>
        <taxon>Arthropoda</taxon>
        <taxon>Chelicerata</taxon>
        <taxon>Merostomata</taxon>
        <taxon>Xiphosura</taxon>
        <taxon>Limulidae</taxon>
        <taxon>Limulus</taxon>
    </lineage>
</organism>
<dbReference type="RefSeq" id="XP_022258426.1">
    <property type="nucleotide sequence ID" value="XM_022402718.1"/>
</dbReference>
<keyword evidence="2" id="KW-1185">Reference proteome</keyword>
<dbReference type="GeneID" id="111089730"/>
<feature type="region of interest" description="Disordered" evidence="1">
    <location>
        <begin position="219"/>
        <end position="340"/>
    </location>
</feature>
<name>A0ABM1TRC0_LIMPO</name>
<feature type="non-terminal residue" evidence="3">
    <location>
        <position position="1"/>
    </location>
</feature>
<feature type="compositionally biased region" description="Low complexity" evidence="1">
    <location>
        <begin position="307"/>
        <end position="318"/>
    </location>
</feature>
<protein>
    <submittedName>
        <fullName evidence="3">Kinesin-like protein KIF19</fullName>
    </submittedName>
</protein>
<gene>
    <name evidence="3" type="primary">LOC111089730</name>
</gene>
<evidence type="ECO:0000313" key="2">
    <source>
        <dbReference type="Proteomes" id="UP000694941"/>
    </source>
</evidence>
<accession>A0ABM1TRC0</accession>